<comment type="caution">
    <text evidence="2">The sequence shown here is derived from an EMBL/GenBank/DDBJ whole genome shotgun (WGS) entry which is preliminary data.</text>
</comment>
<dbReference type="Proteomes" id="UP000196521">
    <property type="component" value="Unassembled WGS sequence"/>
</dbReference>
<gene>
    <name evidence="2" type="ORF">PLAN_70335</name>
</gene>
<evidence type="ECO:0000313" key="2">
    <source>
        <dbReference type="EMBL" id="CAC5345758.1"/>
    </source>
</evidence>
<dbReference type="EMBL" id="CZCZ02000017">
    <property type="protein sequence ID" value="CAC5345758.1"/>
    <property type="molecule type" value="Genomic_DNA"/>
</dbReference>
<organism evidence="2 3">
    <name type="scientific">Planktothrix rubescens CCAP 1459/22</name>
    <dbReference type="NCBI Taxonomy" id="329571"/>
    <lineage>
        <taxon>Bacteria</taxon>
        <taxon>Bacillati</taxon>
        <taxon>Cyanobacteriota</taxon>
        <taxon>Cyanophyceae</taxon>
        <taxon>Oscillatoriophycideae</taxon>
        <taxon>Oscillatoriales</taxon>
        <taxon>Microcoleaceae</taxon>
        <taxon>Planktothrix</taxon>
    </lineage>
</organism>
<keyword evidence="3" id="KW-1185">Reference proteome</keyword>
<dbReference type="AlphaFoldDB" id="A0A6J7ZUV3"/>
<protein>
    <submittedName>
        <fullName evidence="2">Uncharacterized protein</fullName>
    </submittedName>
</protein>
<evidence type="ECO:0000256" key="1">
    <source>
        <dbReference type="SAM" id="MobiDB-lite"/>
    </source>
</evidence>
<reference evidence="2" key="1">
    <citation type="submission" date="2020-05" db="EMBL/GenBank/DDBJ databases">
        <authorList>
            <consortium name="Genoscope - CEA"/>
            <person name="William W."/>
        </authorList>
    </citation>
    <scope>NUCLEOTIDE SEQUENCE [LARGE SCALE GENOMIC DNA]</scope>
    <source>
        <strain evidence="2">PCC 7821</strain>
    </source>
</reference>
<sequence length="53" mass="5835">MLTKKTIQKLSTKIEPSIDTPTGEPRGILLSSPDCSVFMELPPTVSRIASQQY</sequence>
<feature type="region of interest" description="Disordered" evidence="1">
    <location>
        <begin position="1"/>
        <end position="25"/>
    </location>
</feature>
<proteinExistence type="predicted"/>
<name>A0A6J7ZUV3_PLARU</name>
<accession>A0A6J7ZUV3</accession>
<evidence type="ECO:0000313" key="3">
    <source>
        <dbReference type="Proteomes" id="UP000196521"/>
    </source>
</evidence>